<keyword evidence="3" id="KW-1185">Reference proteome</keyword>
<sequence>IRLLTILPGNHNDEIMLSLHQTSLDTRPTPSYEALSYVWGSPKDPETIFITGSNELWDIQVTRNLAVALRHFRYTDRPRVTWIDAVCIDQSNLDERSSQVQLMGDIYRLAPSGVIVWLGPEEGSSKYGMQLLEQLSSKVEIVEPERFVPSAQSQRDGTWADMNQPLPYQERELFALGGIINRPWFTRVWIRQEIFLASDNALVLCGDCTMTWNNFCKAIRCVYAKNTPAVLRQFPIQTRWFRENEDSLVRICELARKTPFTFKRLRKAQGYSDCKDPRDRIYAVLSMVYAPEQQLGIVPDYTLSILHVYRDVVRRFMGMGDLDLLAECRPTDSSWISWVPDWSQFSRSDSLQYAFLAGGPFLAVSRNLNNDDILSISGVRIDRVSKVFDLHNLIDYNYGSFIKMIRTLIPSDYAQMNYATGGSAIEAFVRTLVTEQLEEICHPPALGPPKLLDGIRTIRKIIAPGNEAIQYHDFDDGEKKFISFVNTTMEDKTLFFTSSSPPLMGAGIQSLQPGDLVCAFLGCERPLLLRPIENSKYRVLGPAYLCGYMHGQAFLGPITAPFRVVTTFVPQSGGDVFGFLDTGAGRFQIEDPRIDRLPLD</sequence>
<dbReference type="Pfam" id="PF26639">
    <property type="entry name" value="Het-6_barrel"/>
    <property type="match status" value="1"/>
</dbReference>
<dbReference type="EMBL" id="KZ613865">
    <property type="protein sequence ID" value="PMD54350.1"/>
    <property type="molecule type" value="Genomic_DNA"/>
</dbReference>
<organism evidence="2 3">
    <name type="scientific">Hyaloscypha bicolor E</name>
    <dbReference type="NCBI Taxonomy" id="1095630"/>
    <lineage>
        <taxon>Eukaryota</taxon>
        <taxon>Fungi</taxon>
        <taxon>Dikarya</taxon>
        <taxon>Ascomycota</taxon>
        <taxon>Pezizomycotina</taxon>
        <taxon>Leotiomycetes</taxon>
        <taxon>Helotiales</taxon>
        <taxon>Hyaloscyphaceae</taxon>
        <taxon>Hyaloscypha</taxon>
        <taxon>Hyaloscypha bicolor</taxon>
    </lineage>
</organism>
<evidence type="ECO:0000313" key="2">
    <source>
        <dbReference type="EMBL" id="PMD54350.1"/>
    </source>
</evidence>
<dbReference type="AlphaFoldDB" id="A0A2J6SUA8"/>
<gene>
    <name evidence="2" type="ORF">K444DRAFT_482366</name>
</gene>
<dbReference type="InterPro" id="IPR052895">
    <property type="entry name" value="HetReg/Transcr_Mod"/>
</dbReference>
<dbReference type="RefSeq" id="XP_024731254.1">
    <property type="nucleotide sequence ID" value="XM_024873021.1"/>
</dbReference>
<proteinExistence type="predicted"/>
<dbReference type="Pfam" id="PF06985">
    <property type="entry name" value="HET"/>
    <property type="match status" value="1"/>
</dbReference>
<accession>A0A2J6SUA8</accession>
<dbReference type="InterPro" id="IPR010730">
    <property type="entry name" value="HET"/>
</dbReference>
<feature type="non-terminal residue" evidence="2">
    <location>
        <position position="600"/>
    </location>
</feature>
<evidence type="ECO:0000313" key="3">
    <source>
        <dbReference type="Proteomes" id="UP000235371"/>
    </source>
</evidence>
<reference evidence="2 3" key="1">
    <citation type="submission" date="2016-04" db="EMBL/GenBank/DDBJ databases">
        <title>A degradative enzymes factory behind the ericoid mycorrhizal symbiosis.</title>
        <authorList>
            <consortium name="DOE Joint Genome Institute"/>
            <person name="Martino E."/>
            <person name="Morin E."/>
            <person name="Grelet G."/>
            <person name="Kuo A."/>
            <person name="Kohler A."/>
            <person name="Daghino S."/>
            <person name="Barry K."/>
            <person name="Choi C."/>
            <person name="Cichocki N."/>
            <person name="Clum A."/>
            <person name="Copeland A."/>
            <person name="Hainaut M."/>
            <person name="Haridas S."/>
            <person name="Labutti K."/>
            <person name="Lindquist E."/>
            <person name="Lipzen A."/>
            <person name="Khouja H.-R."/>
            <person name="Murat C."/>
            <person name="Ohm R."/>
            <person name="Olson A."/>
            <person name="Spatafora J."/>
            <person name="Veneault-Fourrey C."/>
            <person name="Henrissat B."/>
            <person name="Grigoriev I."/>
            <person name="Martin F."/>
            <person name="Perotto S."/>
        </authorList>
    </citation>
    <scope>NUCLEOTIDE SEQUENCE [LARGE SCALE GENOMIC DNA]</scope>
    <source>
        <strain evidence="2 3">E</strain>
    </source>
</reference>
<feature type="domain" description="Heterokaryon incompatibility" evidence="1">
    <location>
        <begin position="32"/>
        <end position="193"/>
    </location>
</feature>
<dbReference type="PANTHER" id="PTHR24148:SF64">
    <property type="entry name" value="HETEROKARYON INCOMPATIBILITY DOMAIN-CONTAINING PROTEIN"/>
    <property type="match status" value="1"/>
</dbReference>
<dbReference type="InParanoid" id="A0A2J6SUA8"/>
<dbReference type="PANTHER" id="PTHR24148">
    <property type="entry name" value="ANKYRIN REPEAT DOMAIN-CONTAINING PROTEIN 39 HOMOLOG-RELATED"/>
    <property type="match status" value="1"/>
</dbReference>
<dbReference type="GeneID" id="36581101"/>
<feature type="non-terminal residue" evidence="2">
    <location>
        <position position="1"/>
    </location>
</feature>
<protein>
    <submittedName>
        <fullName evidence="2">HET-domain-containing protein</fullName>
    </submittedName>
</protein>
<dbReference type="OrthoDB" id="3553147at2759"/>
<dbReference type="Proteomes" id="UP000235371">
    <property type="component" value="Unassembled WGS sequence"/>
</dbReference>
<dbReference type="STRING" id="1095630.A0A2J6SUA8"/>
<name>A0A2J6SUA8_9HELO</name>
<evidence type="ECO:0000259" key="1">
    <source>
        <dbReference type="Pfam" id="PF06985"/>
    </source>
</evidence>